<comment type="subcellular location">
    <subcellularLocation>
        <location evidence="3">Cytoplasm</location>
    </subcellularLocation>
</comment>
<dbReference type="GO" id="GO:0008745">
    <property type="term" value="F:N-acetylmuramoyl-L-alanine amidase activity"/>
    <property type="evidence" value="ECO:0007669"/>
    <property type="project" value="UniProtKB-EC"/>
</dbReference>
<dbReference type="EMBL" id="UOFL01000131">
    <property type="protein sequence ID" value="VAW77474.1"/>
    <property type="molecule type" value="Genomic_DNA"/>
</dbReference>
<reference evidence="13" key="1">
    <citation type="submission" date="2018-06" db="EMBL/GenBank/DDBJ databases">
        <authorList>
            <person name="Zhirakovskaya E."/>
        </authorList>
    </citation>
    <scope>NUCLEOTIDE SEQUENCE</scope>
</reference>
<dbReference type="GO" id="GO:0071555">
    <property type="term" value="P:cell wall organization"/>
    <property type="evidence" value="ECO:0007669"/>
    <property type="project" value="UniProtKB-KW"/>
</dbReference>
<evidence type="ECO:0000256" key="4">
    <source>
        <dbReference type="ARBA" id="ARBA00011901"/>
    </source>
</evidence>
<evidence type="ECO:0000256" key="5">
    <source>
        <dbReference type="ARBA" id="ARBA00022490"/>
    </source>
</evidence>
<sequence length="187" mass="20801">MQNINVYSGLIEGVKCRHSPNFNDRPEGCDIDMVVVHGISLPAGEFGGEWVDSLFLNKIKGSEHPGFAALEGVTVSSHLFIRRTGELIQYVPFNKRAWHAGSSEYEGRDNCNDFSIGIELEGTDDIAYEEAQYTMLTEVVVSLLKAYPTITAQRIVGHVDIAPGRKTDPGHVFRWQDFRDAVCAKVE</sequence>
<evidence type="ECO:0000259" key="12">
    <source>
        <dbReference type="SMART" id="SM00644"/>
    </source>
</evidence>
<dbReference type="GO" id="GO:0005737">
    <property type="term" value="C:cytoplasm"/>
    <property type="evidence" value="ECO:0007669"/>
    <property type="project" value="UniProtKB-SubCell"/>
</dbReference>
<dbReference type="GO" id="GO:0046872">
    <property type="term" value="F:metal ion binding"/>
    <property type="evidence" value="ECO:0007669"/>
    <property type="project" value="UniProtKB-KW"/>
</dbReference>
<dbReference type="InterPro" id="IPR002502">
    <property type="entry name" value="Amidase_domain"/>
</dbReference>
<feature type="domain" description="N-acetylmuramoyl-L-alanine amidase" evidence="12">
    <location>
        <begin position="19"/>
        <end position="170"/>
    </location>
</feature>
<evidence type="ECO:0000256" key="3">
    <source>
        <dbReference type="ARBA" id="ARBA00004496"/>
    </source>
</evidence>
<evidence type="ECO:0000256" key="11">
    <source>
        <dbReference type="ARBA" id="ARBA00042615"/>
    </source>
</evidence>
<dbReference type="EC" id="3.5.1.28" evidence="4"/>
<evidence type="ECO:0000313" key="13">
    <source>
        <dbReference type="EMBL" id="VAW77474.1"/>
    </source>
</evidence>
<evidence type="ECO:0000256" key="10">
    <source>
        <dbReference type="ARBA" id="ARBA00039257"/>
    </source>
</evidence>
<accession>A0A3B0Z7W8</accession>
<organism evidence="13">
    <name type="scientific">hydrothermal vent metagenome</name>
    <dbReference type="NCBI Taxonomy" id="652676"/>
    <lineage>
        <taxon>unclassified sequences</taxon>
        <taxon>metagenomes</taxon>
        <taxon>ecological metagenomes</taxon>
    </lineage>
</organism>
<protein>
    <recommendedName>
        <fullName evidence="10">1,6-anhydro-N-acetylmuramyl-L-alanine amidase AmpD</fullName>
        <ecNumber evidence="4">3.5.1.28</ecNumber>
    </recommendedName>
    <alternativeName>
        <fullName evidence="11">N-acetylmuramoyl-L-alanine amidase</fullName>
    </alternativeName>
</protein>
<comment type="catalytic activity">
    <reaction evidence="1">
        <text>Hydrolyzes the link between N-acetylmuramoyl residues and L-amino acid residues in certain cell-wall glycopeptides.</text>
        <dbReference type="EC" id="3.5.1.28"/>
    </reaction>
</comment>
<comment type="cofactor">
    <cofactor evidence="2">
        <name>Zn(2+)</name>
        <dbReference type="ChEBI" id="CHEBI:29105"/>
    </cofactor>
</comment>
<gene>
    <name evidence="13" type="ORF">MNBD_GAMMA12-1470</name>
</gene>
<evidence type="ECO:0000256" key="9">
    <source>
        <dbReference type="ARBA" id="ARBA00023316"/>
    </source>
</evidence>
<dbReference type="PANTHER" id="PTHR30417">
    <property type="entry name" value="N-ACETYLMURAMOYL-L-ALANINE AMIDASE AMID"/>
    <property type="match status" value="1"/>
</dbReference>
<keyword evidence="7" id="KW-0378">Hydrolase</keyword>
<evidence type="ECO:0000256" key="2">
    <source>
        <dbReference type="ARBA" id="ARBA00001947"/>
    </source>
</evidence>
<name>A0A3B0Z7W8_9ZZZZ</name>
<dbReference type="AlphaFoldDB" id="A0A3B0Z7W8"/>
<keyword evidence="8" id="KW-0862">Zinc</keyword>
<dbReference type="PANTHER" id="PTHR30417:SF4">
    <property type="entry name" value="1,6-ANHYDRO-N-ACETYLMURAMYL-L-ALANINE AMIDASE AMPD"/>
    <property type="match status" value="1"/>
</dbReference>
<evidence type="ECO:0000256" key="6">
    <source>
        <dbReference type="ARBA" id="ARBA00022723"/>
    </source>
</evidence>
<proteinExistence type="predicted"/>
<dbReference type="Gene3D" id="3.40.80.10">
    <property type="entry name" value="Peptidoglycan recognition protein-like"/>
    <property type="match status" value="1"/>
</dbReference>
<dbReference type="Pfam" id="PF01510">
    <property type="entry name" value="Amidase_2"/>
    <property type="match status" value="1"/>
</dbReference>
<keyword evidence="6" id="KW-0479">Metal-binding</keyword>
<dbReference type="GO" id="GO:0009253">
    <property type="term" value="P:peptidoglycan catabolic process"/>
    <property type="evidence" value="ECO:0007669"/>
    <property type="project" value="InterPro"/>
</dbReference>
<dbReference type="InterPro" id="IPR036505">
    <property type="entry name" value="Amidase/PGRP_sf"/>
</dbReference>
<evidence type="ECO:0000256" key="7">
    <source>
        <dbReference type="ARBA" id="ARBA00022801"/>
    </source>
</evidence>
<keyword evidence="5" id="KW-0963">Cytoplasm</keyword>
<keyword evidence="9" id="KW-0961">Cell wall biogenesis/degradation</keyword>
<evidence type="ECO:0000256" key="1">
    <source>
        <dbReference type="ARBA" id="ARBA00001561"/>
    </source>
</evidence>
<dbReference type="GO" id="GO:0009254">
    <property type="term" value="P:peptidoglycan turnover"/>
    <property type="evidence" value="ECO:0007669"/>
    <property type="project" value="TreeGrafter"/>
</dbReference>
<evidence type="ECO:0000256" key="8">
    <source>
        <dbReference type="ARBA" id="ARBA00022833"/>
    </source>
</evidence>
<dbReference type="SUPFAM" id="SSF55846">
    <property type="entry name" value="N-acetylmuramoyl-L-alanine amidase-like"/>
    <property type="match status" value="1"/>
</dbReference>
<dbReference type="SMART" id="SM00644">
    <property type="entry name" value="Ami_2"/>
    <property type="match status" value="1"/>
</dbReference>
<dbReference type="NCBIfam" id="NF008758">
    <property type="entry name" value="PRK11789.1"/>
    <property type="match status" value="1"/>
</dbReference>
<dbReference type="InterPro" id="IPR051206">
    <property type="entry name" value="NAMLAA_amidase_2"/>
</dbReference>
<dbReference type="CDD" id="cd06583">
    <property type="entry name" value="PGRP"/>
    <property type="match status" value="1"/>
</dbReference>